<dbReference type="AlphaFoldDB" id="A0A9P7V771"/>
<organism evidence="10 11">
    <name type="scientific">Scheffersomyces spartinae</name>
    <dbReference type="NCBI Taxonomy" id="45513"/>
    <lineage>
        <taxon>Eukaryota</taxon>
        <taxon>Fungi</taxon>
        <taxon>Dikarya</taxon>
        <taxon>Ascomycota</taxon>
        <taxon>Saccharomycotina</taxon>
        <taxon>Pichiomycetes</taxon>
        <taxon>Debaryomycetaceae</taxon>
        <taxon>Scheffersomyces</taxon>
    </lineage>
</organism>
<dbReference type="PANTHER" id="PTHR21576">
    <property type="entry name" value="UNCHARACTERIZED NODULIN-LIKE PROTEIN"/>
    <property type="match status" value="1"/>
</dbReference>
<comment type="caution">
    <text evidence="10">The sequence shown here is derived from an EMBL/GenBank/DDBJ whole genome shotgun (WGS) entry which is preliminary data.</text>
</comment>
<reference evidence="10" key="1">
    <citation type="submission" date="2021-03" db="EMBL/GenBank/DDBJ databases">
        <authorList>
            <person name="Palmer J.M."/>
        </authorList>
    </citation>
    <scope>NUCLEOTIDE SEQUENCE</scope>
    <source>
        <strain evidence="10">ARV_011</strain>
    </source>
</reference>
<evidence type="ECO:0000256" key="5">
    <source>
        <dbReference type="ARBA" id="ARBA00022692"/>
    </source>
</evidence>
<dbReference type="Pfam" id="PF07690">
    <property type="entry name" value="MFS_1"/>
    <property type="match status" value="1"/>
</dbReference>
<feature type="transmembrane region" description="Helical" evidence="9">
    <location>
        <begin position="99"/>
        <end position="123"/>
    </location>
</feature>
<evidence type="ECO:0000256" key="7">
    <source>
        <dbReference type="ARBA" id="ARBA00023136"/>
    </source>
</evidence>
<keyword evidence="3" id="KW-0813">Transport</keyword>
<dbReference type="Gene3D" id="1.20.1250.20">
    <property type="entry name" value="MFS general substrate transporter like domains"/>
    <property type="match status" value="1"/>
</dbReference>
<evidence type="ECO:0000256" key="4">
    <source>
        <dbReference type="ARBA" id="ARBA00022554"/>
    </source>
</evidence>
<dbReference type="PANTHER" id="PTHR21576:SF45">
    <property type="entry name" value="TRANSPORTER MCH1-RELATED"/>
    <property type="match status" value="1"/>
</dbReference>
<dbReference type="SUPFAM" id="SSF103473">
    <property type="entry name" value="MFS general substrate transporter"/>
    <property type="match status" value="1"/>
</dbReference>
<protein>
    <recommendedName>
        <fullName evidence="8">Probable transporter MCH1</fullName>
    </recommendedName>
</protein>
<keyword evidence="11" id="KW-1185">Reference proteome</keyword>
<dbReference type="EMBL" id="JAHMUF010000016">
    <property type="protein sequence ID" value="KAG7192638.1"/>
    <property type="molecule type" value="Genomic_DNA"/>
</dbReference>
<dbReference type="InterPro" id="IPR011701">
    <property type="entry name" value="MFS"/>
</dbReference>
<dbReference type="Proteomes" id="UP000790833">
    <property type="component" value="Unassembled WGS sequence"/>
</dbReference>
<feature type="transmembrane region" description="Helical" evidence="9">
    <location>
        <begin position="325"/>
        <end position="347"/>
    </location>
</feature>
<dbReference type="GO" id="GO:0022857">
    <property type="term" value="F:transmembrane transporter activity"/>
    <property type="evidence" value="ECO:0007669"/>
    <property type="project" value="InterPro"/>
</dbReference>
<evidence type="ECO:0000313" key="11">
    <source>
        <dbReference type="Proteomes" id="UP000790833"/>
    </source>
</evidence>
<dbReference type="GO" id="GO:0000329">
    <property type="term" value="C:fungal-type vacuole membrane"/>
    <property type="evidence" value="ECO:0007669"/>
    <property type="project" value="TreeGrafter"/>
</dbReference>
<evidence type="ECO:0000313" key="10">
    <source>
        <dbReference type="EMBL" id="KAG7192638.1"/>
    </source>
</evidence>
<feature type="transmembrane region" description="Helical" evidence="9">
    <location>
        <begin position="66"/>
        <end position="87"/>
    </location>
</feature>
<name>A0A9P7V771_9ASCO</name>
<dbReference type="RefSeq" id="XP_043048188.1">
    <property type="nucleotide sequence ID" value="XM_043192216.1"/>
</dbReference>
<evidence type="ECO:0000256" key="3">
    <source>
        <dbReference type="ARBA" id="ARBA00022448"/>
    </source>
</evidence>
<comment type="subcellular location">
    <subcellularLocation>
        <location evidence="1">Vacuole membrane</location>
        <topology evidence="1">Multi-pass membrane protein</topology>
    </subcellularLocation>
</comment>
<feature type="transmembrane region" description="Helical" evidence="9">
    <location>
        <begin position="432"/>
        <end position="451"/>
    </location>
</feature>
<comment type="similarity">
    <text evidence="2">Belongs to the major facilitator superfamily.</text>
</comment>
<evidence type="ECO:0000256" key="2">
    <source>
        <dbReference type="ARBA" id="ARBA00008335"/>
    </source>
</evidence>
<feature type="transmembrane region" description="Helical" evidence="9">
    <location>
        <begin position="353"/>
        <end position="372"/>
    </location>
</feature>
<keyword evidence="5 9" id="KW-0812">Transmembrane</keyword>
<evidence type="ECO:0000256" key="8">
    <source>
        <dbReference type="ARBA" id="ARBA00039330"/>
    </source>
</evidence>
<feature type="transmembrane region" description="Helical" evidence="9">
    <location>
        <begin position="135"/>
        <end position="155"/>
    </location>
</feature>
<evidence type="ECO:0000256" key="1">
    <source>
        <dbReference type="ARBA" id="ARBA00004128"/>
    </source>
</evidence>
<keyword evidence="6 9" id="KW-1133">Transmembrane helix</keyword>
<evidence type="ECO:0000256" key="9">
    <source>
        <dbReference type="SAM" id="Phobius"/>
    </source>
</evidence>
<dbReference type="GeneID" id="66114792"/>
<sequence>MGAFVFSLISCLAGGSILLFSLFGTSLHDSLGLLYVEINFIASLSAFGMYLCLPILGYLSDVYGPALLSLISVWFFCPSYLINLYLVSVLLGQKLDHSLVTKLSCSFCLIGLATSALYFSSLLTCAKIYPKRKGLAISLPVSCYGLSSFIGSQLLKLDYFQLPDQGGTLDLVRTFSFFGWMYLLIGVFQTITSALVNLEMEIIVTDEESPLMNDIETQEASNLSLIPSREIVEPENHYNRFVTFLKDKSAWVLLVSLIFNIGPLESYQNNLGSVLRITTNAHGVASNLSNQLSVSASSSTVLRLATGWLSDYISHSDRKYPISRMWLLIIIVMLGGLGQWALIYYYYYAQSDSYWFVSMVNGGAYGGIFTLYPTVIASIWGVDLLGSTWGSFMVAPAIGSIIYSLSYGNQVDGHCVSIKGQNLIGQYCLSQYFKISGLSMMFSVLLLIIAWRRYWVSRGFSVF</sequence>
<feature type="transmembrane region" description="Helical" evidence="9">
    <location>
        <begin position="384"/>
        <end position="403"/>
    </location>
</feature>
<gene>
    <name evidence="10" type="primary">MCH1</name>
    <name evidence="10" type="ORF">KQ657_001418</name>
</gene>
<feature type="transmembrane region" description="Helical" evidence="9">
    <location>
        <begin position="175"/>
        <end position="196"/>
    </location>
</feature>
<dbReference type="InterPro" id="IPR036259">
    <property type="entry name" value="MFS_trans_sf"/>
</dbReference>
<dbReference type="OrthoDB" id="199930at2759"/>
<feature type="transmembrane region" description="Helical" evidence="9">
    <location>
        <begin position="40"/>
        <end position="59"/>
    </location>
</feature>
<keyword evidence="4" id="KW-0926">Vacuole</keyword>
<accession>A0A9P7V771</accession>
<evidence type="ECO:0000256" key="6">
    <source>
        <dbReference type="ARBA" id="ARBA00022989"/>
    </source>
</evidence>
<keyword evidence="7 9" id="KW-0472">Membrane</keyword>
<proteinExistence type="inferred from homology"/>